<feature type="transmembrane region" description="Helical" evidence="10">
    <location>
        <begin position="297"/>
        <end position="315"/>
    </location>
</feature>
<evidence type="ECO:0000259" key="13">
    <source>
        <dbReference type="Pfam" id="PF13244"/>
    </source>
</evidence>
<dbReference type="InterPro" id="IPR050616">
    <property type="entry name" value="CPA3_Na-H_Antiporter_A"/>
</dbReference>
<feature type="transmembrane region" description="Helical" evidence="10">
    <location>
        <begin position="269"/>
        <end position="290"/>
    </location>
</feature>
<dbReference type="PANTHER" id="PTHR43373">
    <property type="entry name" value="NA(+)/H(+) ANTIPORTER SUBUNIT"/>
    <property type="match status" value="1"/>
</dbReference>
<gene>
    <name evidence="15" type="ORF">SAMN02927937_00221</name>
</gene>
<accession>A0A1H6JC01</accession>
<dbReference type="OrthoDB" id="9807568at2"/>
<dbReference type="Pfam" id="PF00662">
    <property type="entry name" value="Proton_antipo_N"/>
    <property type="match status" value="1"/>
</dbReference>
<feature type="transmembrane region" description="Helical" evidence="10">
    <location>
        <begin position="688"/>
        <end position="707"/>
    </location>
</feature>
<comment type="subcellular location">
    <subcellularLocation>
        <location evidence="1">Cell membrane</location>
        <topology evidence="1">Multi-pass membrane protein</topology>
    </subcellularLocation>
    <subcellularLocation>
        <location evidence="9">Membrane</location>
        <topology evidence="9">Multi-pass membrane protein</topology>
    </subcellularLocation>
</comment>
<protein>
    <submittedName>
        <fullName evidence="15">Multicomponent Na+:H+ antiporter subunit A</fullName>
    </submittedName>
</protein>
<feature type="transmembrane region" description="Helical" evidence="10">
    <location>
        <begin position="653"/>
        <end position="676"/>
    </location>
</feature>
<evidence type="ECO:0000256" key="9">
    <source>
        <dbReference type="RuleBase" id="RU000320"/>
    </source>
</evidence>
<organism evidence="15 16">
    <name type="scientific">Paenimyroides marinum</name>
    <dbReference type="NCBI Taxonomy" id="1159016"/>
    <lineage>
        <taxon>Bacteria</taxon>
        <taxon>Pseudomonadati</taxon>
        <taxon>Bacteroidota</taxon>
        <taxon>Flavobacteriia</taxon>
        <taxon>Flavobacteriales</taxon>
        <taxon>Flavobacteriaceae</taxon>
        <taxon>Paenimyroides</taxon>
    </lineage>
</organism>
<dbReference type="GO" id="GO:0006811">
    <property type="term" value="P:monoatomic ion transport"/>
    <property type="evidence" value="ECO:0007669"/>
    <property type="project" value="UniProtKB-KW"/>
</dbReference>
<feature type="transmembrane region" description="Helical" evidence="10">
    <location>
        <begin position="76"/>
        <end position="96"/>
    </location>
</feature>
<feature type="transmembrane region" description="Helical" evidence="10">
    <location>
        <begin position="625"/>
        <end position="647"/>
    </location>
</feature>
<evidence type="ECO:0000256" key="10">
    <source>
        <dbReference type="SAM" id="Phobius"/>
    </source>
</evidence>
<feature type="transmembrane region" description="Helical" evidence="10">
    <location>
        <begin position="366"/>
        <end position="388"/>
    </location>
</feature>
<keyword evidence="7" id="KW-0406">Ion transport</keyword>
<keyword evidence="6 10" id="KW-1133">Transmembrane helix</keyword>
<feature type="transmembrane region" description="Helical" evidence="10">
    <location>
        <begin position="449"/>
        <end position="472"/>
    </location>
</feature>
<reference evidence="15 16" key="1">
    <citation type="submission" date="2016-10" db="EMBL/GenBank/DDBJ databases">
        <authorList>
            <person name="de Groot N.N."/>
        </authorList>
    </citation>
    <scope>NUCLEOTIDE SEQUENCE [LARGE SCALE GENOMIC DNA]</scope>
    <source>
        <strain evidence="15 16">CGMCC 1.10825</strain>
    </source>
</reference>
<dbReference type="Pfam" id="PF20501">
    <property type="entry name" value="MbhE"/>
    <property type="match status" value="1"/>
</dbReference>
<dbReference type="InterPro" id="IPR001516">
    <property type="entry name" value="Proton_antipo_N"/>
</dbReference>
<evidence type="ECO:0000256" key="8">
    <source>
        <dbReference type="ARBA" id="ARBA00023136"/>
    </source>
</evidence>
<keyword evidence="2" id="KW-0813">Transport</keyword>
<evidence type="ECO:0000259" key="11">
    <source>
        <dbReference type="Pfam" id="PF00361"/>
    </source>
</evidence>
<keyword evidence="8 10" id="KW-0472">Membrane</keyword>
<feature type="transmembrane region" description="Helical" evidence="10">
    <location>
        <begin position="565"/>
        <end position="585"/>
    </location>
</feature>
<dbReference type="Pfam" id="PF13244">
    <property type="entry name" value="MbhD"/>
    <property type="match status" value="1"/>
</dbReference>
<feature type="transmembrane region" description="Helical" evidence="10">
    <location>
        <begin position="600"/>
        <end position="618"/>
    </location>
</feature>
<keyword evidence="16" id="KW-1185">Reference proteome</keyword>
<keyword evidence="5 9" id="KW-0812">Transmembrane</keyword>
<keyword evidence="3" id="KW-0050">Antiport</keyword>
<dbReference type="InterPro" id="IPR025383">
    <property type="entry name" value="MrpA_C/MbhD"/>
</dbReference>
<feature type="transmembrane region" description="Helical" evidence="10">
    <location>
        <begin position="204"/>
        <end position="229"/>
    </location>
</feature>
<feature type="transmembrane region" description="Helical" evidence="10">
    <location>
        <begin position="160"/>
        <end position="184"/>
    </location>
</feature>
<dbReference type="EMBL" id="FNXE01000002">
    <property type="protein sequence ID" value="SEH56569.1"/>
    <property type="molecule type" value="Genomic_DNA"/>
</dbReference>
<evidence type="ECO:0000256" key="2">
    <source>
        <dbReference type="ARBA" id="ARBA00022448"/>
    </source>
</evidence>
<dbReference type="PRINTS" id="PR01434">
    <property type="entry name" value="NADHDHGNASE5"/>
</dbReference>
<dbReference type="GO" id="GO:0015297">
    <property type="term" value="F:antiporter activity"/>
    <property type="evidence" value="ECO:0007669"/>
    <property type="project" value="UniProtKB-KW"/>
</dbReference>
<evidence type="ECO:0000313" key="16">
    <source>
        <dbReference type="Proteomes" id="UP000199634"/>
    </source>
</evidence>
<dbReference type="Pfam" id="PF00361">
    <property type="entry name" value="Proton_antipo_M"/>
    <property type="match status" value="1"/>
</dbReference>
<dbReference type="Proteomes" id="UP000199634">
    <property type="component" value="Unassembled WGS sequence"/>
</dbReference>
<feature type="transmembrane region" description="Helical" evidence="10">
    <location>
        <begin position="321"/>
        <end position="345"/>
    </location>
</feature>
<feature type="transmembrane region" description="Helical" evidence="10">
    <location>
        <begin position="744"/>
        <end position="762"/>
    </location>
</feature>
<feature type="domain" description="NADH:quinone oxidoreductase/Mrp antiporter transmembrane" evidence="11">
    <location>
        <begin position="125"/>
        <end position="397"/>
    </location>
</feature>
<evidence type="ECO:0000256" key="7">
    <source>
        <dbReference type="ARBA" id="ARBA00023065"/>
    </source>
</evidence>
<sequence length="773" mass="85907">MLLPIIITFLLAFVMLLFKPQKMARFFKFISVIPLLLFLYLLSYLPAVHYGVKSVFFKNDWIPSLGISLDFKIDGLSMLFSLMITGIGTLIYLYAAEYLKKDENIHRFYCYLTLFMGAMLGVVLSDNLITLFVFWELTSISSYFLIGYNTNEEDSRKSALWALSLTGLGGFLMLASFSLIGMVSGTYSINELLTQPGILVNNEYYYIIISLLFAGAFTKSAQFPFHFWLPGAMKAPTPVSAYLHSATMVKAGIYLLARFSPILSGDEVWNYNLMIVGGITMLIGALLSIFHKDMKGLLAYTTISALGIIVFLLGIGTETAYYAACTFILVHALYKATLFLVTGIVDHETHTRDLSVLRGLGKVMPPVAIAAFIAALSSAGIPLTFGFLSKELFYGVTTGTIWTRESVFILTGIMLLTNVFLTSAGFLAGIRPFFGKLPQEFKKIHKPNVFLWLPPVVLSFLTLFFGVLPAIVDQTVINAATSAVFGKSTDMYLVLWHGFNMVLLLSIITIVLGTVLYFTIKPSNKNEGRLKGLDDFSPQTIITNIAVGIRLFAFKYTRFFHNGYLRIYILIIILFFTGIVGYKLFADVPLRVNTEGLSEFRIYEFIVFVITMIAIYIITNTTSRLTSIAALGVVGYSICLIFVFYGAPDLAMTQFAIDTLTVVLFVLVLFKLPPFLKFSNGKIQFRDGIISVSFGVLISLITLQALVSPADKSVSKFYADNAYVMAKGKNVVNVILVDYRGFDTMIETIVLSIAAIGVYSILKYKTQDGEKSE</sequence>
<evidence type="ECO:0000256" key="5">
    <source>
        <dbReference type="ARBA" id="ARBA00022692"/>
    </source>
</evidence>
<feature type="transmembrane region" description="Helical" evidence="10">
    <location>
        <begin position="6"/>
        <end position="21"/>
    </location>
</feature>
<evidence type="ECO:0000256" key="3">
    <source>
        <dbReference type="ARBA" id="ARBA00022449"/>
    </source>
</evidence>
<feature type="domain" description="MrpA C-terminal/MbhD" evidence="13">
    <location>
        <begin position="610"/>
        <end position="673"/>
    </location>
</feature>
<feature type="transmembrane region" description="Helical" evidence="10">
    <location>
        <begin position="408"/>
        <end position="428"/>
    </location>
</feature>
<dbReference type="STRING" id="1159016.SAMN02927937_00221"/>
<dbReference type="GO" id="GO:0005886">
    <property type="term" value="C:plasma membrane"/>
    <property type="evidence" value="ECO:0007669"/>
    <property type="project" value="UniProtKB-SubCell"/>
</dbReference>
<name>A0A1H6JC01_9FLAO</name>
<feature type="domain" description="MrpA C-terminal/MbhE" evidence="14">
    <location>
        <begin position="685"/>
        <end position="763"/>
    </location>
</feature>
<feature type="transmembrane region" description="Helical" evidence="10">
    <location>
        <begin position="108"/>
        <end position="125"/>
    </location>
</feature>
<dbReference type="InterPro" id="IPR001750">
    <property type="entry name" value="ND/Mrp_TM"/>
</dbReference>
<keyword evidence="4" id="KW-1003">Cell membrane</keyword>
<dbReference type="RefSeq" id="WP_091095455.1">
    <property type="nucleotide sequence ID" value="NZ_FNXE01000002.1"/>
</dbReference>
<evidence type="ECO:0000259" key="12">
    <source>
        <dbReference type="Pfam" id="PF00662"/>
    </source>
</evidence>
<evidence type="ECO:0000313" key="15">
    <source>
        <dbReference type="EMBL" id="SEH56569.1"/>
    </source>
</evidence>
<dbReference type="InterPro" id="IPR046806">
    <property type="entry name" value="MrpA_C/MbhE"/>
</dbReference>
<dbReference type="AlphaFoldDB" id="A0A1H6JC01"/>
<feature type="transmembrane region" description="Helical" evidence="10">
    <location>
        <begin position="492"/>
        <end position="520"/>
    </location>
</feature>
<evidence type="ECO:0000256" key="4">
    <source>
        <dbReference type="ARBA" id="ARBA00022475"/>
    </source>
</evidence>
<evidence type="ECO:0000256" key="6">
    <source>
        <dbReference type="ARBA" id="ARBA00022989"/>
    </source>
</evidence>
<dbReference type="PANTHER" id="PTHR43373:SF1">
    <property type="entry name" value="NA(+)_H(+) ANTIPORTER SUBUNIT A"/>
    <property type="match status" value="1"/>
</dbReference>
<feature type="transmembrane region" description="Helical" evidence="10">
    <location>
        <begin position="33"/>
        <end position="56"/>
    </location>
</feature>
<evidence type="ECO:0000259" key="14">
    <source>
        <dbReference type="Pfam" id="PF20501"/>
    </source>
</evidence>
<evidence type="ECO:0000256" key="1">
    <source>
        <dbReference type="ARBA" id="ARBA00004651"/>
    </source>
</evidence>
<feature type="domain" description="NADH-Ubiquinone oxidoreductase (complex I) chain 5 N-terminal" evidence="12">
    <location>
        <begin position="62"/>
        <end position="109"/>
    </location>
</feature>
<proteinExistence type="predicted"/>
<feature type="transmembrane region" description="Helical" evidence="10">
    <location>
        <begin position="131"/>
        <end position="148"/>
    </location>
</feature>